<reference evidence="1 2" key="1">
    <citation type="submission" date="2015-09" db="EMBL/GenBank/DDBJ databases">
        <title>Draft Genome Sequence of the Strain BR 3267 (Bradyrhizobium yuanmingense) recommended as inoculant for cowpea in Brazil.</title>
        <authorList>
            <person name="Simoes-Araujo J.L."/>
            <person name="Zilli J.E."/>
        </authorList>
    </citation>
    <scope>NUCLEOTIDE SEQUENCE [LARGE SCALE GENOMIC DNA]</scope>
    <source>
        <strain evidence="1 2">BR3267</strain>
    </source>
</reference>
<dbReference type="EMBL" id="LJYF01000004">
    <property type="protein sequence ID" value="KRQ01498.1"/>
    <property type="molecule type" value="Genomic_DNA"/>
</dbReference>
<dbReference type="Proteomes" id="UP000051380">
    <property type="component" value="Unassembled WGS sequence"/>
</dbReference>
<comment type="caution">
    <text evidence="1">The sequence shown here is derived from an EMBL/GenBank/DDBJ whole genome shotgun (WGS) entry which is preliminary data.</text>
</comment>
<evidence type="ECO:0000313" key="2">
    <source>
        <dbReference type="Proteomes" id="UP000051380"/>
    </source>
</evidence>
<organism evidence="1 2">
    <name type="scientific">Bradyrhizobium yuanmingense</name>
    <dbReference type="NCBI Taxonomy" id="108015"/>
    <lineage>
        <taxon>Bacteria</taxon>
        <taxon>Pseudomonadati</taxon>
        <taxon>Pseudomonadota</taxon>
        <taxon>Alphaproteobacteria</taxon>
        <taxon>Hyphomicrobiales</taxon>
        <taxon>Nitrobacteraceae</taxon>
        <taxon>Bradyrhizobium</taxon>
    </lineage>
</organism>
<proteinExistence type="predicted"/>
<sequence length="85" mass="9320">MKAPPIVSDPEFVPVPLRVAEVDCVPDGVSLVPCAEARELPIVNAITRLNVLIILLNFPCLFLTPSRQTIGRALLRWGPSGRSFR</sequence>
<protein>
    <submittedName>
        <fullName evidence="1">Uncharacterized protein</fullName>
    </submittedName>
</protein>
<name>A0A0R3CV51_9BRAD</name>
<dbReference type="AlphaFoldDB" id="A0A0R3CV51"/>
<accession>A0A0R3CV51</accession>
<gene>
    <name evidence="1" type="ORF">AOQ72_08500</name>
</gene>
<evidence type="ECO:0000313" key="1">
    <source>
        <dbReference type="EMBL" id="KRQ01498.1"/>
    </source>
</evidence>